<protein>
    <recommendedName>
        <fullName evidence="4">Nuclear transport factor 2 family protein</fullName>
    </recommendedName>
</protein>
<name>A0A1I1NZ01_9BURK</name>
<organism evidence="2 3">
    <name type="scientific">Massilia yuzhufengensis</name>
    <dbReference type="NCBI Taxonomy" id="1164594"/>
    <lineage>
        <taxon>Bacteria</taxon>
        <taxon>Pseudomonadati</taxon>
        <taxon>Pseudomonadota</taxon>
        <taxon>Betaproteobacteria</taxon>
        <taxon>Burkholderiales</taxon>
        <taxon>Oxalobacteraceae</taxon>
        <taxon>Telluria group</taxon>
        <taxon>Massilia</taxon>
    </lineage>
</organism>
<evidence type="ECO:0000313" key="2">
    <source>
        <dbReference type="EMBL" id="SFD02819.1"/>
    </source>
</evidence>
<sequence length="172" mass="19195">MKRPTRRILASLALACAAHPGAGLACAIVAPEDQPRLRLERIERTKAQAAALRDEADLVFIGKMTQLSFQRETVKNEEGREIVLQKHLASFDFVDNIKGSYAKGQTLEYTVNKNRVTISCEAIFRDNLPGENGAGERYLVYARDGQILRTSHIPWHPQVLGAYQEAAHLRGQ</sequence>
<feature type="chain" id="PRO_5011617937" description="Nuclear transport factor 2 family protein" evidence="1">
    <location>
        <begin position="26"/>
        <end position="172"/>
    </location>
</feature>
<evidence type="ECO:0000256" key="1">
    <source>
        <dbReference type="SAM" id="SignalP"/>
    </source>
</evidence>
<dbReference type="Proteomes" id="UP000198639">
    <property type="component" value="Unassembled WGS sequence"/>
</dbReference>
<dbReference type="EMBL" id="FOLD01000014">
    <property type="protein sequence ID" value="SFD02819.1"/>
    <property type="molecule type" value="Genomic_DNA"/>
</dbReference>
<dbReference type="PROSITE" id="PS51257">
    <property type="entry name" value="PROKAR_LIPOPROTEIN"/>
    <property type="match status" value="1"/>
</dbReference>
<evidence type="ECO:0008006" key="4">
    <source>
        <dbReference type="Google" id="ProtNLM"/>
    </source>
</evidence>
<gene>
    <name evidence="2" type="ORF">SAMN05216204_11497</name>
</gene>
<dbReference type="AlphaFoldDB" id="A0A1I1NZ01"/>
<proteinExistence type="predicted"/>
<keyword evidence="3" id="KW-1185">Reference proteome</keyword>
<feature type="signal peptide" evidence="1">
    <location>
        <begin position="1"/>
        <end position="25"/>
    </location>
</feature>
<dbReference type="OrthoDB" id="8758936at2"/>
<keyword evidence="1" id="KW-0732">Signal</keyword>
<accession>A0A1I1NZ01</accession>
<evidence type="ECO:0000313" key="3">
    <source>
        <dbReference type="Proteomes" id="UP000198639"/>
    </source>
</evidence>
<reference evidence="3" key="1">
    <citation type="submission" date="2016-10" db="EMBL/GenBank/DDBJ databases">
        <authorList>
            <person name="Varghese N."/>
            <person name="Submissions S."/>
        </authorList>
    </citation>
    <scope>NUCLEOTIDE SEQUENCE [LARGE SCALE GENOMIC DNA]</scope>
    <source>
        <strain evidence="3">CGMCC 1.12041</strain>
    </source>
</reference>
<dbReference type="RefSeq" id="WP_091875076.1">
    <property type="nucleotide sequence ID" value="NZ_FOLD01000014.1"/>
</dbReference>
<dbReference type="STRING" id="1164594.SAMN05216204_11497"/>